<reference evidence="3" key="2">
    <citation type="submission" date="2012-11" db="EMBL/GenBank/DDBJ databases">
        <authorList>
            <person name="Kuo A."/>
            <person name="Curtis B.A."/>
            <person name="Tanifuji G."/>
            <person name="Burki F."/>
            <person name="Gruber A."/>
            <person name="Irimia M."/>
            <person name="Maruyama S."/>
            <person name="Arias M.C."/>
            <person name="Ball S.G."/>
            <person name="Gile G.H."/>
            <person name="Hirakawa Y."/>
            <person name="Hopkins J.F."/>
            <person name="Rensing S.A."/>
            <person name="Schmutz J."/>
            <person name="Symeonidi A."/>
            <person name="Elias M."/>
            <person name="Eveleigh R.J."/>
            <person name="Herman E.K."/>
            <person name="Klute M.J."/>
            <person name="Nakayama T."/>
            <person name="Obornik M."/>
            <person name="Reyes-Prieto A."/>
            <person name="Armbrust E.V."/>
            <person name="Aves S.J."/>
            <person name="Beiko R.G."/>
            <person name="Coutinho P."/>
            <person name="Dacks J.B."/>
            <person name="Durnford D.G."/>
            <person name="Fast N.M."/>
            <person name="Green B.R."/>
            <person name="Grisdale C."/>
            <person name="Hempe F."/>
            <person name="Henrissat B."/>
            <person name="Hoppner M.P."/>
            <person name="Ishida K.-I."/>
            <person name="Kim E."/>
            <person name="Koreny L."/>
            <person name="Kroth P.G."/>
            <person name="Liu Y."/>
            <person name="Malik S.-B."/>
            <person name="Maier U.G."/>
            <person name="McRose D."/>
            <person name="Mock T."/>
            <person name="Neilson J.A."/>
            <person name="Onodera N.T."/>
            <person name="Poole A.M."/>
            <person name="Pritham E.J."/>
            <person name="Richards T.A."/>
            <person name="Rocap G."/>
            <person name="Roy S.W."/>
            <person name="Sarai C."/>
            <person name="Schaack S."/>
            <person name="Shirato S."/>
            <person name="Slamovits C.H."/>
            <person name="Spencer D.F."/>
            <person name="Suzuki S."/>
            <person name="Worden A.Z."/>
            <person name="Zauner S."/>
            <person name="Barry K."/>
            <person name="Bell C."/>
            <person name="Bharti A.K."/>
            <person name="Crow J.A."/>
            <person name="Grimwood J."/>
            <person name="Kramer R."/>
            <person name="Lindquist E."/>
            <person name="Lucas S."/>
            <person name="Salamov A."/>
            <person name="McFadden G.I."/>
            <person name="Lane C.E."/>
            <person name="Keeling P.J."/>
            <person name="Gray M.W."/>
            <person name="Grigoriev I.V."/>
            <person name="Archibald J.M."/>
        </authorList>
    </citation>
    <scope>NUCLEOTIDE SEQUENCE</scope>
    <source>
        <strain evidence="3">CCMP2712</strain>
    </source>
</reference>
<dbReference type="Gene3D" id="2.60.120.200">
    <property type="match status" value="1"/>
</dbReference>
<evidence type="ECO:0000313" key="3">
    <source>
        <dbReference type="Proteomes" id="UP000011087"/>
    </source>
</evidence>
<accession>L1ITW8</accession>
<organism evidence="1">
    <name type="scientific">Guillardia theta (strain CCMP2712)</name>
    <name type="common">Cryptophyte</name>
    <dbReference type="NCBI Taxonomy" id="905079"/>
    <lineage>
        <taxon>Eukaryota</taxon>
        <taxon>Cryptophyceae</taxon>
        <taxon>Pyrenomonadales</taxon>
        <taxon>Geminigeraceae</taxon>
        <taxon>Guillardia</taxon>
    </lineage>
</organism>
<dbReference type="EMBL" id="JH993037">
    <property type="protein sequence ID" value="EKX39711.1"/>
    <property type="molecule type" value="Genomic_DNA"/>
</dbReference>
<dbReference type="AlphaFoldDB" id="L1ITW8"/>
<dbReference type="InterPro" id="IPR013320">
    <property type="entry name" value="ConA-like_dom_sf"/>
</dbReference>
<evidence type="ECO:0000313" key="2">
    <source>
        <dbReference type="EnsemblProtists" id="EKX39711"/>
    </source>
</evidence>
<gene>
    <name evidence="1" type="ORF">GUITHDRAFT_114207</name>
</gene>
<dbReference type="SUPFAM" id="SSF49899">
    <property type="entry name" value="Concanavalin A-like lectins/glucanases"/>
    <property type="match status" value="1"/>
</dbReference>
<keyword evidence="3" id="KW-1185">Reference proteome</keyword>
<reference evidence="1 3" key="1">
    <citation type="journal article" date="2012" name="Nature">
        <title>Algal genomes reveal evolutionary mosaicism and the fate of nucleomorphs.</title>
        <authorList>
            <consortium name="DOE Joint Genome Institute"/>
            <person name="Curtis B.A."/>
            <person name="Tanifuji G."/>
            <person name="Burki F."/>
            <person name="Gruber A."/>
            <person name="Irimia M."/>
            <person name="Maruyama S."/>
            <person name="Arias M.C."/>
            <person name="Ball S.G."/>
            <person name="Gile G.H."/>
            <person name="Hirakawa Y."/>
            <person name="Hopkins J.F."/>
            <person name="Kuo A."/>
            <person name="Rensing S.A."/>
            <person name="Schmutz J."/>
            <person name="Symeonidi A."/>
            <person name="Elias M."/>
            <person name="Eveleigh R.J."/>
            <person name="Herman E.K."/>
            <person name="Klute M.J."/>
            <person name="Nakayama T."/>
            <person name="Obornik M."/>
            <person name="Reyes-Prieto A."/>
            <person name="Armbrust E.V."/>
            <person name="Aves S.J."/>
            <person name="Beiko R.G."/>
            <person name="Coutinho P."/>
            <person name="Dacks J.B."/>
            <person name="Durnford D.G."/>
            <person name="Fast N.M."/>
            <person name="Green B.R."/>
            <person name="Grisdale C.J."/>
            <person name="Hempel F."/>
            <person name="Henrissat B."/>
            <person name="Hoppner M.P."/>
            <person name="Ishida K."/>
            <person name="Kim E."/>
            <person name="Koreny L."/>
            <person name="Kroth P.G."/>
            <person name="Liu Y."/>
            <person name="Malik S.B."/>
            <person name="Maier U.G."/>
            <person name="McRose D."/>
            <person name="Mock T."/>
            <person name="Neilson J.A."/>
            <person name="Onodera N.T."/>
            <person name="Poole A.M."/>
            <person name="Pritham E.J."/>
            <person name="Richards T.A."/>
            <person name="Rocap G."/>
            <person name="Roy S.W."/>
            <person name="Sarai C."/>
            <person name="Schaack S."/>
            <person name="Shirato S."/>
            <person name="Slamovits C.H."/>
            <person name="Spencer D.F."/>
            <person name="Suzuki S."/>
            <person name="Worden A.Z."/>
            <person name="Zauner S."/>
            <person name="Barry K."/>
            <person name="Bell C."/>
            <person name="Bharti A.K."/>
            <person name="Crow J.A."/>
            <person name="Grimwood J."/>
            <person name="Kramer R."/>
            <person name="Lindquist E."/>
            <person name="Lucas S."/>
            <person name="Salamov A."/>
            <person name="McFadden G.I."/>
            <person name="Lane C.E."/>
            <person name="Keeling P.J."/>
            <person name="Gray M.W."/>
            <person name="Grigoriev I.V."/>
            <person name="Archibald J.M."/>
        </authorList>
    </citation>
    <scope>NUCLEOTIDE SEQUENCE</scope>
    <source>
        <strain evidence="1 3">CCMP2712</strain>
    </source>
</reference>
<name>L1ITW8_GUITC</name>
<dbReference type="EnsemblProtists" id="EKX39711">
    <property type="protein sequence ID" value="EKX39711"/>
    <property type="gene ID" value="GUITHDRAFT_114207"/>
</dbReference>
<dbReference type="HOGENOM" id="CLU_810007_0_0_1"/>
<dbReference type="Proteomes" id="UP000011087">
    <property type="component" value="Unassembled WGS sequence"/>
</dbReference>
<proteinExistence type="predicted"/>
<dbReference type="GeneID" id="17296482"/>
<dbReference type="PaxDb" id="55529-EKX39711"/>
<dbReference type="RefSeq" id="XP_005826691.1">
    <property type="nucleotide sequence ID" value="XM_005826634.1"/>
</dbReference>
<evidence type="ECO:0000313" key="1">
    <source>
        <dbReference type="EMBL" id="EKX39711.1"/>
    </source>
</evidence>
<protein>
    <submittedName>
        <fullName evidence="1 2">Uncharacterized protein</fullName>
    </submittedName>
</protein>
<sequence length="343" mass="39604">MLPFNLAVLEQIYLKFHEFLDWFAGKVQKQDEDTAVLKQIFWSLMNQRLLYADDSKLDERNCRGTIRILETPNNKFYCCQMGKMTLFINGVESGQIPISFPLNLLRIGTASDSSPDDFFCGSIRELHVFDKEKNGEEIFGMINKGMSSGIGHLFSIEFGNKVSDKLLQYGKMRLEISHACKKPMKQRKSELVPLETHWLYEFTKEINALAVRHALLLFRGNNESEEEQLCNKWLNSLLFAQDDVYFQMLQPRIGVRLSTELDRLERSIIVNSPSNQVELCCRCASIAARNIRRHVMQTKDFYNQSALIEENDNGWDKFCSPILKSFPEVIIELGRPVFACICT</sequence>
<reference evidence="2" key="3">
    <citation type="submission" date="2016-03" db="UniProtKB">
        <authorList>
            <consortium name="EnsemblProtists"/>
        </authorList>
    </citation>
    <scope>IDENTIFICATION</scope>
</reference>
<dbReference type="KEGG" id="gtt:GUITHDRAFT_114207"/>